<dbReference type="InParanoid" id="A0A369JNN9"/>
<dbReference type="AlphaFoldDB" id="A0A369JNN9"/>
<dbReference type="Proteomes" id="UP000076154">
    <property type="component" value="Unassembled WGS sequence"/>
</dbReference>
<protein>
    <recommendedName>
        <fullName evidence="3">F-box domain-containing protein</fullName>
    </recommendedName>
</protein>
<accession>A0A369JNN9</accession>
<dbReference type="EMBL" id="LUEZ02000046">
    <property type="protein sequence ID" value="RDB23849.1"/>
    <property type="molecule type" value="Genomic_DNA"/>
</dbReference>
<reference evidence="1" key="1">
    <citation type="submission" date="2018-04" db="EMBL/GenBank/DDBJ databases">
        <title>Whole genome sequencing of Hypsizygus marmoreus.</title>
        <authorList>
            <person name="Choi I.-G."/>
            <person name="Min B."/>
            <person name="Kim J.-G."/>
            <person name="Kim S."/>
            <person name="Oh Y.-L."/>
            <person name="Kong W.-S."/>
            <person name="Park H."/>
            <person name="Jeong J."/>
            <person name="Song E.-S."/>
        </authorList>
    </citation>
    <scope>NUCLEOTIDE SEQUENCE [LARGE SCALE GENOMIC DNA]</scope>
    <source>
        <strain evidence="1">51987-8</strain>
    </source>
</reference>
<evidence type="ECO:0000313" key="2">
    <source>
        <dbReference type="Proteomes" id="UP000076154"/>
    </source>
</evidence>
<name>A0A369JNN9_HYPMA</name>
<proteinExistence type="predicted"/>
<organism evidence="1 2">
    <name type="scientific">Hypsizygus marmoreus</name>
    <name type="common">White beech mushroom</name>
    <name type="synonym">Agaricus marmoreus</name>
    <dbReference type="NCBI Taxonomy" id="39966"/>
    <lineage>
        <taxon>Eukaryota</taxon>
        <taxon>Fungi</taxon>
        <taxon>Dikarya</taxon>
        <taxon>Basidiomycota</taxon>
        <taxon>Agaricomycotina</taxon>
        <taxon>Agaricomycetes</taxon>
        <taxon>Agaricomycetidae</taxon>
        <taxon>Agaricales</taxon>
        <taxon>Tricholomatineae</taxon>
        <taxon>Lyophyllaceae</taxon>
        <taxon>Hypsizygus</taxon>
    </lineage>
</organism>
<gene>
    <name evidence="1" type="ORF">Hypma_009222</name>
</gene>
<evidence type="ECO:0008006" key="3">
    <source>
        <dbReference type="Google" id="ProtNLM"/>
    </source>
</evidence>
<dbReference type="SUPFAM" id="SSF52047">
    <property type="entry name" value="RNI-like"/>
    <property type="match status" value="1"/>
</dbReference>
<comment type="caution">
    <text evidence="1">The sequence shown here is derived from an EMBL/GenBank/DDBJ whole genome shotgun (WGS) entry which is preliminary data.</text>
</comment>
<evidence type="ECO:0000313" key="1">
    <source>
        <dbReference type="EMBL" id="RDB23849.1"/>
    </source>
</evidence>
<dbReference type="OrthoDB" id="2745898at2759"/>
<sequence length="400" mass="44528">MFPVIPVELFEGIITELGDDFPALKVCSFASRDFLSFCRPKLFSKITIYGITSPIILRRSVSICDAPHLSFYVRDLRITRATSNNIDIAANLTRLDVDAFVSVLRSLPRLRALFLSNFGFGERWTQLPAQIRAAFTDTFALPTLVRLTLDDAIRLPPSFFSLSSIRGIKHLDLLGVKEEPFPDTSTMTPYVSSEPLKLRSLAISLVLSAFSSSLEKAIDFTEAHQMVIRCAMMRGEHYADWKLLGHAASLKYLSISTGWNLLPPAPRPDGIDLAQLRHLRSLILRVGFNLYPMTDAGSPEEGACKNPLHWIIEVLSTLGPSNTVLEDVEITLETPSILGIFERDGERWADLDRILSGLECSSLTIHSTDSHVEMNLPSLVRTLLPTLWQKRGGSAFGWVG</sequence>
<keyword evidence="2" id="KW-1185">Reference proteome</keyword>